<gene>
    <name evidence="1" type="ORF">E2562_024174</name>
</gene>
<dbReference type="Proteomes" id="UP000479710">
    <property type="component" value="Unassembled WGS sequence"/>
</dbReference>
<keyword evidence="2" id="KW-1185">Reference proteome</keyword>
<dbReference type="EMBL" id="SPHZ02000009">
    <property type="protein sequence ID" value="KAF0899800.1"/>
    <property type="molecule type" value="Genomic_DNA"/>
</dbReference>
<name>A0A6G1CI39_9ORYZ</name>
<protein>
    <submittedName>
        <fullName evidence="1">Uncharacterized protein</fullName>
    </submittedName>
</protein>
<reference evidence="1 2" key="1">
    <citation type="submission" date="2019-11" db="EMBL/GenBank/DDBJ databases">
        <title>Whole genome sequence of Oryza granulata.</title>
        <authorList>
            <person name="Li W."/>
        </authorList>
    </citation>
    <scope>NUCLEOTIDE SEQUENCE [LARGE SCALE GENOMIC DNA]</scope>
    <source>
        <strain evidence="2">cv. Menghai</strain>
        <tissue evidence="1">Leaf</tissue>
    </source>
</reference>
<sequence>MAQEAAPLHGRLGKEMQAKYGATYVGRGGQRCRLRRTRTTALGRGGGLIMWGLDGYWASGGL</sequence>
<evidence type="ECO:0000313" key="2">
    <source>
        <dbReference type="Proteomes" id="UP000479710"/>
    </source>
</evidence>
<organism evidence="1 2">
    <name type="scientific">Oryza meyeriana var. granulata</name>
    <dbReference type="NCBI Taxonomy" id="110450"/>
    <lineage>
        <taxon>Eukaryota</taxon>
        <taxon>Viridiplantae</taxon>
        <taxon>Streptophyta</taxon>
        <taxon>Embryophyta</taxon>
        <taxon>Tracheophyta</taxon>
        <taxon>Spermatophyta</taxon>
        <taxon>Magnoliopsida</taxon>
        <taxon>Liliopsida</taxon>
        <taxon>Poales</taxon>
        <taxon>Poaceae</taxon>
        <taxon>BOP clade</taxon>
        <taxon>Oryzoideae</taxon>
        <taxon>Oryzeae</taxon>
        <taxon>Oryzinae</taxon>
        <taxon>Oryza</taxon>
        <taxon>Oryza meyeriana</taxon>
    </lineage>
</organism>
<proteinExistence type="predicted"/>
<comment type="caution">
    <text evidence="1">The sequence shown here is derived from an EMBL/GenBank/DDBJ whole genome shotgun (WGS) entry which is preliminary data.</text>
</comment>
<evidence type="ECO:0000313" key="1">
    <source>
        <dbReference type="EMBL" id="KAF0899800.1"/>
    </source>
</evidence>
<accession>A0A6G1CI39</accession>
<dbReference type="AlphaFoldDB" id="A0A6G1CI39"/>